<dbReference type="RefSeq" id="WP_143597523.1">
    <property type="nucleotide sequence ID" value="NZ_FYEK01000020.1"/>
</dbReference>
<gene>
    <name evidence="2" type="ORF">SAMN02746019_00027940</name>
</gene>
<dbReference type="Proteomes" id="UP000197025">
    <property type="component" value="Unassembled WGS sequence"/>
</dbReference>
<evidence type="ECO:0000313" key="2">
    <source>
        <dbReference type="EMBL" id="SNB61949.1"/>
    </source>
</evidence>
<accession>A0A212QQZ5</accession>
<dbReference type="AlphaFoldDB" id="A0A212QQZ5"/>
<keyword evidence="3" id="KW-1185">Reference proteome</keyword>
<organism evidence="2 3">
    <name type="scientific">Thermoflexus hugenholtzii JAD2</name>
    <dbReference type="NCBI Taxonomy" id="877466"/>
    <lineage>
        <taxon>Bacteria</taxon>
        <taxon>Bacillati</taxon>
        <taxon>Chloroflexota</taxon>
        <taxon>Thermoflexia</taxon>
        <taxon>Thermoflexales</taxon>
        <taxon>Thermoflexaceae</taxon>
        <taxon>Thermoflexus</taxon>
    </lineage>
</organism>
<name>A0A212QQZ5_9CHLR</name>
<dbReference type="EMBL" id="FYEK01000020">
    <property type="protein sequence ID" value="SNB61949.1"/>
    <property type="molecule type" value="Genomic_DNA"/>
</dbReference>
<sequence length="134" mass="16026">MERVVLWDLVADGLGAGSAAGQRKPPVLIHWEDFDVLERGQGFPEPVRVRFLRPEARERLQQEWTDRREKLRRRLQEAERELEEEIQEEKMSAASRMDRRLLRWIRSLWDRIEEGAILFWEVRVALPRGEREPG</sequence>
<keyword evidence="1" id="KW-0175">Coiled coil</keyword>
<evidence type="ECO:0000313" key="3">
    <source>
        <dbReference type="Proteomes" id="UP000197025"/>
    </source>
</evidence>
<reference evidence="3" key="1">
    <citation type="submission" date="2017-06" db="EMBL/GenBank/DDBJ databases">
        <authorList>
            <person name="Varghese N."/>
            <person name="Submissions S."/>
        </authorList>
    </citation>
    <scope>NUCLEOTIDE SEQUENCE [LARGE SCALE GENOMIC DNA]</scope>
    <source>
        <strain evidence="3">JAD2</strain>
    </source>
</reference>
<feature type="coiled-coil region" evidence="1">
    <location>
        <begin position="61"/>
        <end position="95"/>
    </location>
</feature>
<protein>
    <submittedName>
        <fullName evidence="2">Uncharacterized protein</fullName>
    </submittedName>
</protein>
<evidence type="ECO:0000256" key="1">
    <source>
        <dbReference type="SAM" id="Coils"/>
    </source>
</evidence>
<proteinExistence type="predicted"/>
<dbReference type="InParanoid" id="A0A212QQZ5"/>